<organism evidence="2 3">
    <name type="scientific">Hepatospora eriocheir</name>
    <dbReference type="NCBI Taxonomy" id="1081669"/>
    <lineage>
        <taxon>Eukaryota</taxon>
        <taxon>Fungi</taxon>
        <taxon>Fungi incertae sedis</taxon>
        <taxon>Microsporidia</taxon>
        <taxon>Hepatosporidae</taxon>
        <taxon>Hepatospora</taxon>
    </lineage>
</organism>
<reference evidence="2 3" key="1">
    <citation type="journal article" date="2017" name="Environ. Microbiol.">
        <title>Decay of the glycolytic pathway and adaptation to intranuclear parasitism within Enterocytozoonidae microsporidia.</title>
        <authorList>
            <person name="Wiredu Boakye D."/>
            <person name="Jaroenlak P."/>
            <person name="Prachumwat A."/>
            <person name="Williams T.A."/>
            <person name="Bateman K.S."/>
            <person name="Itsathitphaisarn O."/>
            <person name="Sritunyalucksana K."/>
            <person name="Paszkiewicz K.H."/>
            <person name="Moore K.A."/>
            <person name="Stentiford G.D."/>
            <person name="Williams B.A."/>
        </authorList>
    </citation>
    <scope>NUCLEOTIDE SEQUENCE [LARGE SCALE GENOMIC DNA]</scope>
    <source>
        <strain evidence="2 3">GB1</strain>
    </source>
</reference>
<evidence type="ECO:0000313" key="2">
    <source>
        <dbReference type="EMBL" id="ORD97767.1"/>
    </source>
</evidence>
<name>A0A1X0QDD3_9MICR</name>
<keyword evidence="3" id="KW-1185">Reference proteome</keyword>
<dbReference type="EMBL" id="LVKB01000011">
    <property type="protein sequence ID" value="ORD97767.1"/>
    <property type="molecule type" value="Genomic_DNA"/>
</dbReference>
<dbReference type="InterPro" id="IPR024445">
    <property type="entry name" value="Tnp_ISXO2-like"/>
</dbReference>
<gene>
    <name evidence="2" type="ORF">HERIO_400</name>
</gene>
<dbReference type="Pfam" id="PF12762">
    <property type="entry name" value="DDE_Tnp_IS1595"/>
    <property type="match status" value="1"/>
</dbReference>
<accession>A0A1X0QDD3</accession>
<dbReference type="AlphaFoldDB" id="A0A1X0QDD3"/>
<evidence type="ECO:0000313" key="3">
    <source>
        <dbReference type="Proteomes" id="UP000192356"/>
    </source>
</evidence>
<protein>
    <recommendedName>
        <fullName evidence="1">ISXO2-like transposase domain-containing protein</fullName>
    </recommendedName>
</protein>
<proteinExistence type="predicted"/>
<dbReference type="OrthoDB" id="5598606at2759"/>
<feature type="domain" description="ISXO2-like transposase" evidence="1">
    <location>
        <begin position="2"/>
        <end position="52"/>
    </location>
</feature>
<sequence>MFVVEKRDRDFLLTLLLEHVDKNSIIHGDGWKAYSGLGTVFNGHKAINHSEKILTSIFIVRLN</sequence>
<evidence type="ECO:0000259" key="1">
    <source>
        <dbReference type="Pfam" id="PF12762"/>
    </source>
</evidence>
<dbReference type="VEuPathDB" id="MicrosporidiaDB:HERIO_400"/>
<comment type="caution">
    <text evidence="2">The sequence shown here is derived from an EMBL/GenBank/DDBJ whole genome shotgun (WGS) entry which is preliminary data.</text>
</comment>
<dbReference type="Proteomes" id="UP000192356">
    <property type="component" value="Unassembled WGS sequence"/>
</dbReference>